<accession>A0A0L1K9Y8</accession>
<protein>
    <submittedName>
        <fullName evidence="1">Uncharacterized protein</fullName>
    </submittedName>
</protein>
<dbReference type="STRING" id="1306953.J121_1275"/>
<gene>
    <name evidence="1" type="ORF">J121_1275</name>
</gene>
<reference evidence="1" key="1">
    <citation type="submission" date="2015-02" db="EMBL/GenBank/DDBJ databases">
        <authorList>
            <person name="Chooi Y.-H."/>
        </authorList>
    </citation>
    <scope>NUCLEOTIDE SEQUENCE [LARGE SCALE GENOMIC DNA]</scope>
    <source>
        <strain evidence="1">LAMA 915</strain>
    </source>
</reference>
<evidence type="ECO:0000313" key="1">
    <source>
        <dbReference type="EMBL" id="KNH00662.1"/>
    </source>
</evidence>
<organism evidence="1 2">
    <name type="scientific">Qipengyuania citrea LAMA 915</name>
    <dbReference type="NCBI Taxonomy" id="1306953"/>
    <lineage>
        <taxon>Bacteria</taxon>
        <taxon>Pseudomonadati</taxon>
        <taxon>Pseudomonadota</taxon>
        <taxon>Alphaproteobacteria</taxon>
        <taxon>Sphingomonadales</taxon>
        <taxon>Erythrobacteraceae</taxon>
        <taxon>Qipengyuania</taxon>
    </lineage>
</organism>
<dbReference type="Proteomes" id="UP000037446">
    <property type="component" value="Unassembled WGS sequence"/>
</dbReference>
<comment type="caution">
    <text evidence="1">The sequence shown here is derived from an EMBL/GenBank/DDBJ whole genome shotgun (WGS) entry which is preliminary data.</text>
</comment>
<dbReference type="AlphaFoldDB" id="A0A0L1K9Y8"/>
<sequence>MPKGIEASLHPFEFIAQIASRGEFRDQIGPAKLAQIRASALIR</sequence>
<dbReference type="EMBL" id="JYNE01000028">
    <property type="protein sequence ID" value="KNH00662.1"/>
    <property type="molecule type" value="Genomic_DNA"/>
</dbReference>
<name>A0A0L1K9Y8_9SPHN</name>
<evidence type="ECO:0000313" key="2">
    <source>
        <dbReference type="Proteomes" id="UP000037446"/>
    </source>
</evidence>
<proteinExistence type="predicted"/>